<dbReference type="AlphaFoldDB" id="A0AAE0LAA7"/>
<evidence type="ECO:0000256" key="1">
    <source>
        <dbReference type="SAM" id="MobiDB-lite"/>
    </source>
</evidence>
<organism evidence="2 3">
    <name type="scientific">Cymbomonas tetramitiformis</name>
    <dbReference type="NCBI Taxonomy" id="36881"/>
    <lineage>
        <taxon>Eukaryota</taxon>
        <taxon>Viridiplantae</taxon>
        <taxon>Chlorophyta</taxon>
        <taxon>Pyramimonadophyceae</taxon>
        <taxon>Pyramimonadales</taxon>
        <taxon>Pyramimonadaceae</taxon>
        <taxon>Cymbomonas</taxon>
    </lineage>
</organism>
<accession>A0AAE0LAA7</accession>
<keyword evidence="3" id="KW-1185">Reference proteome</keyword>
<reference evidence="2 3" key="1">
    <citation type="journal article" date="2015" name="Genome Biol. Evol.">
        <title>Comparative Genomics of a Bacterivorous Green Alga Reveals Evolutionary Causalities and Consequences of Phago-Mixotrophic Mode of Nutrition.</title>
        <authorList>
            <person name="Burns J.A."/>
            <person name="Paasch A."/>
            <person name="Narechania A."/>
            <person name="Kim E."/>
        </authorList>
    </citation>
    <scope>NUCLEOTIDE SEQUENCE [LARGE SCALE GENOMIC DNA]</scope>
    <source>
        <strain evidence="2 3">PLY_AMNH</strain>
    </source>
</reference>
<protein>
    <submittedName>
        <fullName evidence="2">Uncharacterized protein</fullName>
    </submittedName>
</protein>
<feature type="compositionally biased region" description="Polar residues" evidence="1">
    <location>
        <begin position="30"/>
        <end position="56"/>
    </location>
</feature>
<feature type="compositionally biased region" description="Basic and acidic residues" evidence="1">
    <location>
        <begin position="72"/>
        <end position="82"/>
    </location>
</feature>
<feature type="region of interest" description="Disordered" evidence="1">
    <location>
        <begin position="24"/>
        <end position="88"/>
    </location>
</feature>
<dbReference type="EMBL" id="LGRX02006078">
    <property type="protein sequence ID" value="KAK3277490.1"/>
    <property type="molecule type" value="Genomic_DNA"/>
</dbReference>
<gene>
    <name evidence="2" type="ORF">CYMTET_14507</name>
</gene>
<evidence type="ECO:0000313" key="2">
    <source>
        <dbReference type="EMBL" id="KAK3277490.1"/>
    </source>
</evidence>
<feature type="compositionally biased region" description="Low complexity" evidence="1">
    <location>
        <begin position="58"/>
        <end position="71"/>
    </location>
</feature>
<evidence type="ECO:0000313" key="3">
    <source>
        <dbReference type="Proteomes" id="UP001190700"/>
    </source>
</evidence>
<name>A0AAE0LAA7_9CHLO</name>
<proteinExistence type="predicted"/>
<comment type="caution">
    <text evidence="2">The sequence shown here is derived from an EMBL/GenBank/DDBJ whole genome shotgun (WGS) entry which is preliminary data.</text>
</comment>
<dbReference type="Proteomes" id="UP001190700">
    <property type="component" value="Unassembled WGS sequence"/>
</dbReference>
<sequence length="391" mass="43199">MIICKTKENGPMGSAVTEEEVHATVGDRSQPISMPSLSSDSKPTAACTSSFHQRPQVSGDAGDSCSGSGARDAGEHDGRGLENPRQPLHEQTTVVINTSPVMSNPSTAMLQIVLESFRHVPGLQECRTIIIFDGYKVAQKPKHKSGVITSEQGALYEEYMCAVEGLVVSDAAFARCTTVRLKERVGFGWALRAGVRRVTTPTVLVMQHDFLFVRHVDLEPLVHVIRSPDAGVNYLSLLSSSTLNYAAQVVTRYQLKLGNLVRPLHDLLPVRDERQGAVSGCLVPLLFWYDKPHVASTEYYWEHVFNTGVLRKGDFIEDVWGQQMLADIKRHGLQEHAKYGTFIYDDGPVDPRTGFGGTPAIRHIDGRRFLTSEQKVARYGITLNELRIEAA</sequence>